<reference evidence="2" key="1">
    <citation type="journal article" date="2023" name="Front. Plant Sci.">
        <title>Chromosomal-level genome assembly of Melastoma candidum provides insights into trichome evolution.</title>
        <authorList>
            <person name="Zhong Y."/>
            <person name="Wu W."/>
            <person name="Sun C."/>
            <person name="Zou P."/>
            <person name="Liu Y."/>
            <person name="Dai S."/>
            <person name="Zhou R."/>
        </authorList>
    </citation>
    <scope>NUCLEOTIDE SEQUENCE [LARGE SCALE GENOMIC DNA]</scope>
</reference>
<evidence type="ECO:0000313" key="2">
    <source>
        <dbReference type="Proteomes" id="UP001057402"/>
    </source>
</evidence>
<dbReference type="EMBL" id="CM042886">
    <property type="protein sequence ID" value="KAI4339745.1"/>
    <property type="molecule type" value="Genomic_DNA"/>
</dbReference>
<organism evidence="1 2">
    <name type="scientific">Melastoma candidum</name>
    <dbReference type="NCBI Taxonomy" id="119954"/>
    <lineage>
        <taxon>Eukaryota</taxon>
        <taxon>Viridiplantae</taxon>
        <taxon>Streptophyta</taxon>
        <taxon>Embryophyta</taxon>
        <taxon>Tracheophyta</taxon>
        <taxon>Spermatophyta</taxon>
        <taxon>Magnoliopsida</taxon>
        <taxon>eudicotyledons</taxon>
        <taxon>Gunneridae</taxon>
        <taxon>Pentapetalae</taxon>
        <taxon>rosids</taxon>
        <taxon>malvids</taxon>
        <taxon>Myrtales</taxon>
        <taxon>Melastomataceae</taxon>
        <taxon>Melastomatoideae</taxon>
        <taxon>Melastomateae</taxon>
        <taxon>Melastoma</taxon>
    </lineage>
</organism>
<accession>A0ACB9NSY8</accession>
<keyword evidence="2" id="KW-1185">Reference proteome</keyword>
<proteinExistence type="predicted"/>
<name>A0ACB9NSY8_9MYRT</name>
<dbReference type="Proteomes" id="UP001057402">
    <property type="component" value="Chromosome 7"/>
</dbReference>
<sequence>MVFLGELFDEPTLPSSYVRPITPPHDGLGESGFVWIRSRKGKEIFRGGGFLSVSFNGDPEKRRLGLSGDAVKVGKKEGLVGMRSGGGVTVNTSKHLWAGAVAAMVSRTFVAPLERLKLEWIFRGEQRSIFDLIKAIAISQGLRGFWKGNLVNILRTAPFKAINSFAYDTYRKHWYNCYHTLPAAYTIRSKLVAQGGEALGGVIDSRGAIAELFGWNRTPCSLVWGSGARLFYDKGQSGKDGKMKGIVSWGYSWAGLQCCLPEQTTTYYLAIYILMQATVLASPCGIKSSRFGYCKPLTWKHGDIFFMCQSFMQILFEARKLDLLRHTSHPSISMGQSGVQERDVFRSKYMNVLDWAFSVPPPPDETPRRKTSRFTSGKLLPGTTNLYISYSIRNAVA</sequence>
<comment type="caution">
    <text evidence="1">The sequence shown here is derived from an EMBL/GenBank/DDBJ whole genome shotgun (WGS) entry which is preliminary data.</text>
</comment>
<evidence type="ECO:0000313" key="1">
    <source>
        <dbReference type="EMBL" id="KAI4339745.1"/>
    </source>
</evidence>
<protein>
    <submittedName>
        <fullName evidence="1">Uncharacterized protein</fullName>
    </submittedName>
</protein>
<gene>
    <name evidence="1" type="ORF">MLD38_024654</name>
</gene>